<accession>A0ABQ0GA12</accession>
<proteinExistence type="predicted"/>
<dbReference type="GeneID" id="98175524"/>
<gene>
    <name evidence="3" type="ORF">MFIFM68171_04781</name>
</gene>
<keyword evidence="1" id="KW-0863">Zinc-finger</keyword>
<dbReference type="PROSITE" id="PS50157">
    <property type="entry name" value="ZINC_FINGER_C2H2_2"/>
    <property type="match status" value="1"/>
</dbReference>
<dbReference type="SMART" id="SM00355">
    <property type="entry name" value="ZnF_C2H2"/>
    <property type="match status" value="2"/>
</dbReference>
<name>A0ABQ0GA12_9PEZI</name>
<organism evidence="3 4">
    <name type="scientific">Madurella fahalii</name>
    <dbReference type="NCBI Taxonomy" id="1157608"/>
    <lineage>
        <taxon>Eukaryota</taxon>
        <taxon>Fungi</taxon>
        <taxon>Dikarya</taxon>
        <taxon>Ascomycota</taxon>
        <taxon>Pezizomycotina</taxon>
        <taxon>Sordariomycetes</taxon>
        <taxon>Sordariomycetidae</taxon>
        <taxon>Sordariales</taxon>
        <taxon>Sordariales incertae sedis</taxon>
        <taxon>Madurella</taxon>
    </lineage>
</organism>
<dbReference type="EMBL" id="BAAFSV010000002">
    <property type="protein sequence ID" value="GAB1314571.1"/>
    <property type="molecule type" value="Genomic_DNA"/>
</dbReference>
<evidence type="ECO:0000259" key="2">
    <source>
        <dbReference type="PROSITE" id="PS50157"/>
    </source>
</evidence>
<reference evidence="3 4" key="1">
    <citation type="submission" date="2024-09" db="EMBL/GenBank/DDBJ databases">
        <title>Itraconazole resistance in Madurella fahalii resulting from another homologue of gene encoding cytochrome P450 14-alpha sterol demethylase (CYP51).</title>
        <authorList>
            <person name="Yoshioka I."/>
            <person name="Fahal A.H."/>
            <person name="Kaneko S."/>
            <person name="Yaguchi T."/>
        </authorList>
    </citation>
    <scope>NUCLEOTIDE SEQUENCE [LARGE SCALE GENOMIC DNA]</scope>
    <source>
        <strain evidence="3 4">IFM 68171</strain>
    </source>
</reference>
<feature type="domain" description="C2H2-type" evidence="2">
    <location>
        <begin position="137"/>
        <end position="158"/>
    </location>
</feature>
<sequence>MSELPPTDGAMYLRMQEYLTSLDAALWNSDTTTTPVLLSTNWDRTDPAMDPANFHSIGFSETLPQHACREYHGNGSSSANDWTAFPITTLNAWPSSTPVQAESMLIGSPSWTHVQTGNLHAGPSTVPRRSPAPDNRLKCLQCGKRFSRSDSLGRHARVCPAAATAIVAPSHVCEYCEGERRFARRDHLLQHFRGYHKMSKAWVKKHMVRAGKMHAAVPQAQGGGSVGASAAAKEAVAGQPIGCTYTDAEESGIE</sequence>
<evidence type="ECO:0000313" key="4">
    <source>
        <dbReference type="Proteomes" id="UP001628179"/>
    </source>
</evidence>
<dbReference type="Gene3D" id="3.30.160.60">
    <property type="entry name" value="Classic Zinc Finger"/>
    <property type="match status" value="1"/>
</dbReference>
<dbReference type="InterPro" id="IPR013087">
    <property type="entry name" value="Znf_C2H2_type"/>
</dbReference>
<evidence type="ECO:0000256" key="1">
    <source>
        <dbReference type="PROSITE-ProRule" id="PRU00042"/>
    </source>
</evidence>
<evidence type="ECO:0000313" key="3">
    <source>
        <dbReference type="EMBL" id="GAB1314571.1"/>
    </source>
</evidence>
<comment type="caution">
    <text evidence="3">The sequence shown here is derived from an EMBL/GenBank/DDBJ whole genome shotgun (WGS) entry which is preliminary data.</text>
</comment>
<keyword evidence="1" id="KW-0479">Metal-binding</keyword>
<dbReference type="Proteomes" id="UP001628179">
    <property type="component" value="Unassembled WGS sequence"/>
</dbReference>
<dbReference type="RefSeq" id="XP_070916302.1">
    <property type="nucleotide sequence ID" value="XM_071060201.1"/>
</dbReference>
<dbReference type="Pfam" id="PF00096">
    <property type="entry name" value="zf-C2H2"/>
    <property type="match status" value="1"/>
</dbReference>
<protein>
    <recommendedName>
        <fullName evidence="2">C2H2-type domain-containing protein</fullName>
    </recommendedName>
</protein>
<keyword evidence="1" id="KW-0862">Zinc</keyword>
<keyword evidence="4" id="KW-1185">Reference proteome</keyword>